<name>A0A258HQ55_9CAUL</name>
<evidence type="ECO:0000313" key="2">
    <source>
        <dbReference type="Proteomes" id="UP000216147"/>
    </source>
</evidence>
<organism evidence="1 2">
    <name type="scientific">Brevundimonas subvibrioides</name>
    <dbReference type="NCBI Taxonomy" id="74313"/>
    <lineage>
        <taxon>Bacteria</taxon>
        <taxon>Pseudomonadati</taxon>
        <taxon>Pseudomonadota</taxon>
        <taxon>Alphaproteobacteria</taxon>
        <taxon>Caulobacterales</taxon>
        <taxon>Caulobacteraceae</taxon>
        <taxon>Brevundimonas</taxon>
    </lineage>
</organism>
<reference evidence="1 2" key="1">
    <citation type="submission" date="2017-03" db="EMBL/GenBank/DDBJ databases">
        <title>Lifting the veil on microbial sulfur biogeochemistry in mining wastewaters.</title>
        <authorList>
            <person name="Kantor R.S."/>
            <person name="Colenbrander Nelson T."/>
            <person name="Marshall S."/>
            <person name="Bennett D."/>
            <person name="Apte S."/>
            <person name="Camacho D."/>
            <person name="Thomas B.C."/>
            <person name="Warren L.A."/>
            <person name="Banfield J.F."/>
        </authorList>
    </citation>
    <scope>NUCLEOTIDE SEQUENCE [LARGE SCALE GENOMIC DNA]</scope>
    <source>
        <strain evidence="1">32-68-21</strain>
    </source>
</reference>
<protein>
    <submittedName>
        <fullName evidence="1">Uncharacterized protein</fullName>
    </submittedName>
</protein>
<sequence>MTNSAPVDLSEDWDNPELTDADIARMRPAREVLSPEAYARLAGLGEVGLKLPAETIRAFAEEGDDWRERMAEALNEAARKKHAA</sequence>
<comment type="caution">
    <text evidence="1">The sequence shown here is derived from an EMBL/GenBank/DDBJ whole genome shotgun (WGS) entry which is preliminary data.</text>
</comment>
<proteinExistence type="predicted"/>
<dbReference type="InterPro" id="IPR025528">
    <property type="entry name" value="BrnA_antitoxin"/>
</dbReference>
<dbReference type="AlphaFoldDB" id="A0A258HQ55"/>
<dbReference type="Proteomes" id="UP000216147">
    <property type="component" value="Unassembled WGS sequence"/>
</dbReference>
<dbReference type="Pfam" id="PF14384">
    <property type="entry name" value="BrnA_antitoxin"/>
    <property type="match status" value="1"/>
</dbReference>
<evidence type="ECO:0000313" key="1">
    <source>
        <dbReference type="EMBL" id="OYX59135.1"/>
    </source>
</evidence>
<dbReference type="EMBL" id="NCEQ01000001">
    <property type="protein sequence ID" value="OYX59135.1"/>
    <property type="molecule type" value="Genomic_DNA"/>
</dbReference>
<gene>
    <name evidence="1" type="ORF">B7Y86_01560</name>
</gene>
<accession>A0A258HQ55</accession>